<dbReference type="PANTHER" id="PTHR10629:SF52">
    <property type="entry name" value="DNA (CYTOSINE-5)-METHYLTRANSFERASE 1"/>
    <property type="match status" value="1"/>
</dbReference>
<dbReference type="Gene3D" id="3.90.120.30">
    <property type="match status" value="1"/>
</dbReference>
<dbReference type="InterPro" id="IPR029063">
    <property type="entry name" value="SAM-dependent_MTases_sf"/>
</dbReference>
<keyword evidence="3" id="KW-0808">Transferase</keyword>
<reference evidence="5" key="1">
    <citation type="journal article" date="2021" name="Proc. Natl. Acad. Sci. U.S.A.">
        <title>A Catalog of Tens of Thousands of Viruses from Human Metagenomes Reveals Hidden Associations with Chronic Diseases.</title>
        <authorList>
            <person name="Tisza M.J."/>
            <person name="Buck C.B."/>
        </authorList>
    </citation>
    <scope>NUCLEOTIDE SEQUENCE</scope>
    <source>
        <strain evidence="5">Ctsxl5</strain>
    </source>
</reference>
<dbReference type="InterPro" id="IPR050390">
    <property type="entry name" value="C5-Methyltransferase"/>
</dbReference>
<sequence>MMTLGSLFDGSGGFTLGAVLAGITPKWASEVEPFPIRVTTKRLPSVKHLGDIHNIRGDKIEPVDIITFGSPYTNLSIAGRREGLHGQESILFFEAIRIVREMRRGTDGKYPRFIVWENVAGAFSSSGGRDFQSVLTEIVRIKEPEAPEVPLPQKGGWAYADILLGDGWSIAYRLMDAQGWGVPQRRRRIFLVADFGGSCAGQILFDTESVRGDLAPCFASWQGTARKFADGAGTPSGRISAGFCTEHSAQSRSIGYAEGKSPTLRAETVPAVFESHGSDARYNGPLAICPTVLRHYGTGGNNQPLVLKDVQAYGISSFQSNAMKSSNPHSGIYETETARTIDQSGGNPSCCQGGVAVVSIQGSMIGRSVKNGPQGSGIAENVSFTLNTADRHAVYAMTTGCHSHFVKEKCPTLMARDFKDPMVVNQPVYAVRRLTPTECGRLQGFPDGWCAGLETDNPTEEEMVFWRAVFETHRKITGGKKPKTDTQIRRWLKNPHSDAAEYKMWGNGVALPCAFYVLTEIAHFGHSVYTIESAC</sequence>
<dbReference type="EMBL" id="BK015277">
    <property type="protein sequence ID" value="DAD99181.1"/>
    <property type="molecule type" value="Genomic_DNA"/>
</dbReference>
<dbReference type="InterPro" id="IPR001525">
    <property type="entry name" value="C5_MeTfrase"/>
</dbReference>
<evidence type="ECO:0000256" key="4">
    <source>
        <dbReference type="ARBA" id="ARBA00022691"/>
    </source>
</evidence>
<dbReference type="GO" id="GO:0003886">
    <property type="term" value="F:DNA (cytosine-5-)-methyltransferase activity"/>
    <property type="evidence" value="ECO:0007669"/>
    <property type="project" value="UniProtKB-EC"/>
</dbReference>
<dbReference type="PANTHER" id="PTHR10629">
    <property type="entry name" value="CYTOSINE-SPECIFIC METHYLTRANSFERASE"/>
    <property type="match status" value="1"/>
</dbReference>
<dbReference type="SUPFAM" id="SSF53335">
    <property type="entry name" value="S-adenosyl-L-methionine-dependent methyltransferases"/>
    <property type="match status" value="1"/>
</dbReference>
<dbReference type="EC" id="2.1.1.37" evidence="1"/>
<dbReference type="GO" id="GO:0032259">
    <property type="term" value="P:methylation"/>
    <property type="evidence" value="ECO:0007669"/>
    <property type="project" value="UniProtKB-KW"/>
</dbReference>
<name>A0A8S5NWK3_9CAUD</name>
<evidence type="ECO:0000256" key="2">
    <source>
        <dbReference type="ARBA" id="ARBA00022603"/>
    </source>
</evidence>
<proteinExistence type="predicted"/>
<evidence type="ECO:0000256" key="3">
    <source>
        <dbReference type="ARBA" id="ARBA00022679"/>
    </source>
</evidence>
<dbReference type="GO" id="GO:0003677">
    <property type="term" value="F:DNA binding"/>
    <property type="evidence" value="ECO:0007669"/>
    <property type="project" value="TreeGrafter"/>
</dbReference>
<dbReference type="PRINTS" id="PR00105">
    <property type="entry name" value="C5METTRFRASE"/>
</dbReference>
<evidence type="ECO:0000256" key="1">
    <source>
        <dbReference type="ARBA" id="ARBA00011975"/>
    </source>
</evidence>
<organism evidence="5">
    <name type="scientific">Siphoviridae sp. ctsxl5</name>
    <dbReference type="NCBI Taxonomy" id="2825700"/>
    <lineage>
        <taxon>Viruses</taxon>
        <taxon>Duplodnaviria</taxon>
        <taxon>Heunggongvirae</taxon>
        <taxon>Uroviricota</taxon>
        <taxon>Caudoviricetes</taxon>
    </lineage>
</organism>
<dbReference type="Pfam" id="PF00145">
    <property type="entry name" value="DNA_methylase"/>
    <property type="match status" value="1"/>
</dbReference>
<keyword evidence="2 5" id="KW-0489">Methyltransferase</keyword>
<evidence type="ECO:0000313" key="5">
    <source>
        <dbReference type="EMBL" id="DAD99181.1"/>
    </source>
</evidence>
<protein>
    <recommendedName>
        <fullName evidence="1">DNA (cytosine-5-)-methyltransferase</fullName>
        <ecNumber evidence="1">2.1.1.37</ecNumber>
    </recommendedName>
</protein>
<dbReference type="Gene3D" id="3.40.50.150">
    <property type="entry name" value="Vaccinia Virus protein VP39"/>
    <property type="match status" value="1"/>
</dbReference>
<keyword evidence="4" id="KW-0949">S-adenosyl-L-methionine</keyword>
<accession>A0A8S5NWK3</accession>
<dbReference type="GO" id="GO:0044027">
    <property type="term" value="P:negative regulation of gene expression via chromosomal CpG island methylation"/>
    <property type="evidence" value="ECO:0007669"/>
    <property type="project" value="TreeGrafter"/>
</dbReference>